<protein>
    <recommendedName>
        <fullName evidence="1">[acyl-carrier-protein] S-malonyltransferase</fullName>
        <ecNumber evidence="1">2.3.1.39</ecNumber>
    </recommendedName>
</protein>
<dbReference type="InterPro" id="IPR016036">
    <property type="entry name" value="Malonyl_transacylase_ACP-bd"/>
</dbReference>
<dbReference type="GO" id="GO:0005829">
    <property type="term" value="C:cytosol"/>
    <property type="evidence" value="ECO:0007669"/>
    <property type="project" value="TreeGrafter"/>
</dbReference>
<dbReference type="SUPFAM" id="SSF55048">
    <property type="entry name" value="Probable ACP-binding domain of malonyl-CoA ACP transacylase"/>
    <property type="match status" value="1"/>
</dbReference>
<dbReference type="AlphaFoldDB" id="A0A6J6HWL4"/>
<dbReference type="Gene3D" id="3.40.366.10">
    <property type="entry name" value="Malonyl-Coenzyme A Acyl Carrier Protein, domain 2"/>
    <property type="match status" value="1"/>
</dbReference>
<dbReference type="InterPro" id="IPR050858">
    <property type="entry name" value="Mal-CoA-ACP_Trans/PKS_FabD"/>
</dbReference>
<dbReference type="SMART" id="SM00827">
    <property type="entry name" value="PKS_AT"/>
    <property type="match status" value="1"/>
</dbReference>
<dbReference type="InterPro" id="IPR001227">
    <property type="entry name" value="Ac_transferase_dom_sf"/>
</dbReference>
<evidence type="ECO:0000256" key="4">
    <source>
        <dbReference type="ARBA" id="ARBA00048462"/>
    </source>
</evidence>
<evidence type="ECO:0000256" key="2">
    <source>
        <dbReference type="ARBA" id="ARBA00022679"/>
    </source>
</evidence>
<feature type="domain" description="Malonyl-CoA:ACP transacylase (MAT)" evidence="5">
    <location>
        <begin position="5"/>
        <end position="294"/>
    </location>
</feature>
<evidence type="ECO:0000259" key="5">
    <source>
        <dbReference type="SMART" id="SM00827"/>
    </source>
</evidence>
<dbReference type="Pfam" id="PF00698">
    <property type="entry name" value="Acyl_transf_1"/>
    <property type="match status" value="1"/>
</dbReference>
<sequence length="305" mass="31674">MICIACPGQGSQAPGFLTPWLEIPVFKEQIEKASTVLGIDLVHYGTVADADAIRDTKIAQPLIVAAGIASYLTLKDSLGEALVVSATAGHSVGEITAAYVSGIFDADNALRFVQRRGNEMADAAALEQSSMAAVVGGEITAVLAHLESVGLFAANYNGAGQVVAAGSKDVIDALVASPPAGSRVIALQVAGAFHTSYMEPARLPLATFAKELSVQDPQISIWTNNDGSLVESGQKYLDLMVNQVSNPVRWDKTMESMEGANVSVMVELLPAGALSGIAKRAMPNTVAIALKTPADLDKVAEAIGK</sequence>
<reference evidence="6" key="1">
    <citation type="submission" date="2020-05" db="EMBL/GenBank/DDBJ databases">
        <authorList>
            <person name="Chiriac C."/>
            <person name="Salcher M."/>
            <person name="Ghai R."/>
            <person name="Kavagutti S V."/>
        </authorList>
    </citation>
    <scope>NUCLEOTIDE SEQUENCE</scope>
</reference>
<gene>
    <name evidence="6" type="ORF">UFOPK1931_00175</name>
</gene>
<dbReference type="Gene3D" id="3.30.70.250">
    <property type="entry name" value="Malonyl-CoA ACP transacylase, ACP-binding"/>
    <property type="match status" value="1"/>
</dbReference>
<evidence type="ECO:0000313" key="6">
    <source>
        <dbReference type="EMBL" id="CAB4615959.1"/>
    </source>
</evidence>
<dbReference type="InterPro" id="IPR016035">
    <property type="entry name" value="Acyl_Trfase/lysoPLipase"/>
</dbReference>
<comment type="catalytic activity">
    <reaction evidence="4">
        <text>holo-[ACP] + malonyl-CoA = malonyl-[ACP] + CoA</text>
        <dbReference type="Rhea" id="RHEA:41792"/>
        <dbReference type="Rhea" id="RHEA-COMP:9623"/>
        <dbReference type="Rhea" id="RHEA-COMP:9685"/>
        <dbReference type="ChEBI" id="CHEBI:57287"/>
        <dbReference type="ChEBI" id="CHEBI:57384"/>
        <dbReference type="ChEBI" id="CHEBI:64479"/>
        <dbReference type="ChEBI" id="CHEBI:78449"/>
        <dbReference type="EC" id="2.3.1.39"/>
    </reaction>
</comment>
<evidence type="ECO:0000256" key="1">
    <source>
        <dbReference type="ARBA" id="ARBA00013258"/>
    </source>
</evidence>
<keyword evidence="2" id="KW-0808">Transferase</keyword>
<accession>A0A6J6HWL4</accession>
<proteinExistence type="predicted"/>
<organism evidence="6">
    <name type="scientific">freshwater metagenome</name>
    <dbReference type="NCBI Taxonomy" id="449393"/>
    <lineage>
        <taxon>unclassified sequences</taxon>
        <taxon>metagenomes</taxon>
        <taxon>ecological metagenomes</taxon>
    </lineage>
</organism>
<dbReference type="PANTHER" id="PTHR42681:SF1">
    <property type="entry name" value="MALONYL-COA-ACYL CARRIER PROTEIN TRANSACYLASE, MITOCHONDRIAL"/>
    <property type="match status" value="1"/>
</dbReference>
<keyword evidence="3" id="KW-0012">Acyltransferase</keyword>
<dbReference type="InterPro" id="IPR014043">
    <property type="entry name" value="Acyl_transferase_dom"/>
</dbReference>
<evidence type="ECO:0000256" key="3">
    <source>
        <dbReference type="ARBA" id="ARBA00023315"/>
    </source>
</evidence>
<dbReference type="EC" id="2.3.1.39" evidence="1"/>
<dbReference type="SUPFAM" id="SSF52151">
    <property type="entry name" value="FabD/lysophospholipase-like"/>
    <property type="match status" value="1"/>
</dbReference>
<dbReference type="GO" id="GO:0006633">
    <property type="term" value="P:fatty acid biosynthetic process"/>
    <property type="evidence" value="ECO:0007669"/>
    <property type="project" value="TreeGrafter"/>
</dbReference>
<dbReference type="PANTHER" id="PTHR42681">
    <property type="entry name" value="MALONYL-COA-ACYL CARRIER PROTEIN TRANSACYLASE, MITOCHONDRIAL"/>
    <property type="match status" value="1"/>
</dbReference>
<dbReference type="EMBL" id="CAEZVE010000015">
    <property type="protein sequence ID" value="CAB4615959.1"/>
    <property type="molecule type" value="Genomic_DNA"/>
</dbReference>
<dbReference type="GO" id="GO:0004314">
    <property type="term" value="F:[acyl-carrier-protein] S-malonyltransferase activity"/>
    <property type="evidence" value="ECO:0007669"/>
    <property type="project" value="UniProtKB-EC"/>
</dbReference>
<name>A0A6J6HWL4_9ZZZZ</name>